<protein>
    <submittedName>
        <fullName evidence="1">Uncharacterized protein</fullName>
    </submittedName>
</protein>
<keyword evidence="2" id="KW-1185">Reference proteome</keyword>
<dbReference type="OrthoDB" id="7352262at2"/>
<sequence>MTSPVISNDLHVISGASGNAGSIIANDLLLKGKKVRVVGRDAGIGKLDLQDKQFPYDQVEQILRQMGIPPKGAALYLEMYKAINTGVLIPLEPRSPENIQRALILISIFQHRLTSTTLHRFAFC</sequence>
<dbReference type="KEGG" id="gma:AciX8_0284"/>
<gene>
    <name evidence="1" type="ordered locus">AciX8_0284</name>
</gene>
<organism evidence="1 2">
    <name type="scientific">Granulicella mallensis (strain ATCC BAA-1857 / DSM 23137 / MP5ACTX8)</name>
    <dbReference type="NCBI Taxonomy" id="682795"/>
    <lineage>
        <taxon>Bacteria</taxon>
        <taxon>Pseudomonadati</taxon>
        <taxon>Acidobacteriota</taxon>
        <taxon>Terriglobia</taxon>
        <taxon>Terriglobales</taxon>
        <taxon>Acidobacteriaceae</taxon>
        <taxon>Granulicella</taxon>
    </lineage>
</organism>
<accession>G8P0N3</accession>
<dbReference type="RefSeq" id="WP_014263525.1">
    <property type="nucleotide sequence ID" value="NC_016631.1"/>
</dbReference>
<proteinExistence type="predicted"/>
<dbReference type="Proteomes" id="UP000007113">
    <property type="component" value="Chromosome"/>
</dbReference>
<name>G8P0N3_GRAMM</name>
<dbReference type="AlphaFoldDB" id="G8P0N3"/>
<evidence type="ECO:0000313" key="1">
    <source>
        <dbReference type="EMBL" id="AEU34641.1"/>
    </source>
</evidence>
<dbReference type="EMBL" id="CP003130">
    <property type="protein sequence ID" value="AEU34641.1"/>
    <property type="molecule type" value="Genomic_DNA"/>
</dbReference>
<evidence type="ECO:0000313" key="2">
    <source>
        <dbReference type="Proteomes" id="UP000007113"/>
    </source>
</evidence>
<dbReference type="HOGENOM" id="CLU_2000689_0_0_0"/>
<reference evidence="1 2" key="1">
    <citation type="submission" date="2011-11" db="EMBL/GenBank/DDBJ databases">
        <title>Complete sequence of Granulicella mallensis MP5ACTX8.</title>
        <authorList>
            <consortium name="US DOE Joint Genome Institute"/>
            <person name="Lucas S."/>
            <person name="Copeland A."/>
            <person name="Lapidus A."/>
            <person name="Cheng J.-F."/>
            <person name="Goodwin L."/>
            <person name="Pitluck S."/>
            <person name="Peters L."/>
            <person name="Lu M."/>
            <person name="Detter J.C."/>
            <person name="Han C."/>
            <person name="Tapia R."/>
            <person name="Land M."/>
            <person name="Hauser L."/>
            <person name="Kyrpides N."/>
            <person name="Ivanova N."/>
            <person name="Mikhailova N."/>
            <person name="Pagani I."/>
            <person name="Rawat S."/>
            <person name="Mannisto M."/>
            <person name="Haggblom M."/>
            <person name="Woyke T."/>
        </authorList>
    </citation>
    <scope>NUCLEOTIDE SEQUENCE [LARGE SCALE GENOMIC DNA]</scope>
    <source>
        <strain evidence="2">ATCC BAA-1857 / DSM 23137 / MP5ACTX8</strain>
    </source>
</reference>